<dbReference type="Pfam" id="PF18697">
    <property type="entry name" value="MLVIN_C"/>
    <property type="match status" value="1"/>
</dbReference>
<evidence type="ECO:0000256" key="5">
    <source>
        <dbReference type="ARBA" id="ARBA00022801"/>
    </source>
</evidence>
<dbReference type="InterPro" id="IPR040643">
    <property type="entry name" value="MLVIN_C"/>
</dbReference>
<protein>
    <recommendedName>
        <fullName evidence="8">Integrase catalytic domain-containing protein</fullName>
    </recommendedName>
</protein>
<dbReference type="Proteomes" id="UP000326458">
    <property type="component" value="Unassembled WGS sequence"/>
</dbReference>
<dbReference type="InterPro" id="IPR012337">
    <property type="entry name" value="RNaseH-like_sf"/>
</dbReference>
<feature type="region of interest" description="Disordered" evidence="7">
    <location>
        <begin position="286"/>
        <end position="323"/>
    </location>
</feature>
<evidence type="ECO:0000256" key="2">
    <source>
        <dbReference type="ARBA" id="ARBA00022695"/>
    </source>
</evidence>
<dbReference type="Pfam" id="PF00665">
    <property type="entry name" value="rve"/>
    <property type="match status" value="1"/>
</dbReference>
<keyword evidence="5" id="KW-0378">Hydrolase</keyword>
<keyword evidence="2" id="KW-0548">Nucleotidyltransferase</keyword>
<dbReference type="AlphaFoldDB" id="A0A5N3VR42"/>
<dbReference type="GO" id="GO:0004519">
    <property type="term" value="F:endonuclease activity"/>
    <property type="evidence" value="ECO:0007669"/>
    <property type="project" value="UniProtKB-KW"/>
</dbReference>
<dbReference type="GO" id="GO:0003676">
    <property type="term" value="F:nucleic acid binding"/>
    <property type="evidence" value="ECO:0007669"/>
    <property type="project" value="InterPro"/>
</dbReference>
<dbReference type="GO" id="GO:0016787">
    <property type="term" value="F:hydrolase activity"/>
    <property type="evidence" value="ECO:0007669"/>
    <property type="project" value="UniProtKB-KW"/>
</dbReference>
<feature type="domain" description="Integrase catalytic" evidence="8">
    <location>
        <begin position="27"/>
        <end position="183"/>
    </location>
</feature>
<dbReference type="PANTHER" id="PTHR41694">
    <property type="entry name" value="ENDOGENOUS RETROVIRUS GROUP K MEMBER POL PROTEIN"/>
    <property type="match status" value="1"/>
</dbReference>
<keyword evidence="1" id="KW-0808">Transferase</keyword>
<dbReference type="Gene3D" id="2.30.30.850">
    <property type="match status" value="1"/>
</dbReference>
<gene>
    <name evidence="9" type="ORF">FD754_016449</name>
</gene>
<organism evidence="9 10">
    <name type="scientific">Muntiacus muntjak</name>
    <name type="common">Barking deer</name>
    <name type="synonym">Indian muntjac</name>
    <dbReference type="NCBI Taxonomy" id="9888"/>
    <lineage>
        <taxon>Eukaryota</taxon>
        <taxon>Metazoa</taxon>
        <taxon>Chordata</taxon>
        <taxon>Craniata</taxon>
        <taxon>Vertebrata</taxon>
        <taxon>Euteleostomi</taxon>
        <taxon>Mammalia</taxon>
        <taxon>Eutheria</taxon>
        <taxon>Laurasiatheria</taxon>
        <taxon>Artiodactyla</taxon>
        <taxon>Ruminantia</taxon>
        <taxon>Pecora</taxon>
        <taxon>Cervidae</taxon>
        <taxon>Muntiacinae</taxon>
        <taxon>Muntiacus</taxon>
    </lineage>
</organism>
<dbReference type="Gene3D" id="3.30.420.10">
    <property type="entry name" value="Ribonuclease H-like superfamily/Ribonuclease H"/>
    <property type="match status" value="1"/>
</dbReference>
<evidence type="ECO:0000256" key="6">
    <source>
        <dbReference type="ARBA" id="ARBA00022918"/>
    </source>
</evidence>
<evidence type="ECO:0000313" key="10">
    <source>
        <dbReference type="Proteomes" id="UP000326458"/>
    </source>
</evidence>
<proteinExistence type="predicted"/>
<evidence type="ECO:0000256" key="1">
    <source>
        <dbReference type="ARBA" id="ARBA00022679"/>
    </source>
</evidence>
<keyword evidence="10" id="KW-1185">Reference proteome</keyword>
<comment type="caution">
    <text evidence="9">The sequence shown here is derived from an EMBL/GenBank/DDBJ whole genome shotgun (WGS) entry which is preliminary data.</text>
</comment>
<name>A0A5N3VR42_MUNMU</name>
<evidence type="ECO:0000259" key="8">
    <source>
        <dbReference type="PROSITE" id="PS50994"/>
    </source>
</evidence>
<dbReference type="SUPFAM" id="SSF53098">
    <property type="entry name" value="Ribonuclease H-like"/>
    <property type="match status" value="1"/>
</dbReference>
<sequence length="323" mass="37020">ESQNCNACSQINAAPGCRPNPPGIQLKGTLPFKHLEVDFAEMKPYRHFPYLLALVCTFSGWVEDFPTRTERASEVAQSLLREIVPRFGFPTSIGSDNGPAFILDLIQQGSKAMNIKWKLHTAYWPQSSRMVERTNQTLKETLSKWIIETDCSWVDLLPMALLKLRMTPRSHGYSPYEIVYGRPPPIIRQVTTDILQVRGDRISQQMEQLGKVINQITKFVQERIPFPLGEHEFIPGYQVWVKDWKHDSLAPQWKGPYTVVLTTPTAVKVADIAPWIHHTRAKKAYHADPEDADWTIQKDPTNPRETKIILKRKKKTRSQTSPP</sequence>
<keyword evidence="3" id="KW-0540">Nuclease</keyword>
<reference evidence="9 10" key="1">
    <citation type="submission" date="2019-06" db="EMBL/GenBank/DDBJ databases">
        <title>Discovery of a novel chromosome fission-fusion reversal in muntjac.</title>
        <authorList>
            <person name="Mudd A.B."/>
            <person name="Bredeson J.V."/>
            <person name="Baum R."/>
            <person name="Hockemeyer D."/>
            <person name="Rokhsar D.S."/>
        </authorList>
    </citation>
    <scope>NUCLEOTIDE SEQUENCE [LARGE SCALE GENOMIC DNA]</scope>
    <source>
        <strain evidence="9">UTSW_UCB_Mm</strain>
        <tissue evidence="9">Fibroblast cell line</tissue>
    </source>
</reference>
<dbReference type="GO" id="GO:0003964">
    <property type="term" value="F:RNA-directed DNA polymerase activity"/>
    <property type="evidence" value="ECO:0007669"/>
    <property type="project" value="UniProtKB-KW"/>
</dbReference>
<keyword evidence="4" id="KW-0255">Endonuclease</keyword>
<dbReference type="InterPro" id="IPR001584">
    <property type="entry name" value="Integrase_cat-core"/>
</dbReference>
<evidence type="ECO:0000256" key="3">
    <source>
        <dbReference type="ARBA" id="ARBA00022722"/>
    </source>
</evidence>
<evidence type="ECO:0000313" key="9">
    <source>
        <dbReference type="EMBL" id="KAB0351592.1"/>
    </source>
</evidence>
<keyword evidence="6" id="KW-0695">RNA-directed DNA polymerase</keyword>
<dbReference type="PROSITE" id="PS50994">
    <property type="entry name" value="INTEGRASE"/>
    <property type="match status" value="1"/>
</dbReference>
<dbReference type="InterPro" id="IPR036397">
    <property type="entry name" value="RNaseH_sf"/>
</dbReference>
<evidence type="ECO:0000256" key="4">
    <source>
        <dbReference type="ARBA" id="ARBA00022759"/>
    </source>
</evidence>
<evidence type="ECO:0000256" key="7">
    <source>
        <dbReference type="SAM" id="MobiDB-lite"/>
    </source>
</evidence>
<dbReference type="EMBL" id="VCEA01000002">
    <property type="protein sequence ID" value="KAB0351592.1"/>
    <property type="molecule type" value="Genomic_DNA"/>
</dbReference>
<feature type="non-terminal residue" evidence="9">
    <location>
        <position position="1"/>
    </location>
</feature>
<dbReference type="PANTHER" id="PTHR41694:SF5">
    <property type="entry name" value="RIBONUCLEASE H"/>
    <property type="match status" value="1"/>
</dbReference>
<accession>A0A5N3VR42</accession>
<dbReference type="GO" id="GO:0015074">
    <property type="term" value="P:DNA integration"/>
    <property type="evidence" value="ECO:0007669"/>
    <property type="project" value="InterPro"/>
</dbReference>